<comment type="catalytic activity">
    <reaction evidence="1 5">
        <text>uridine(55) in tRNA = pseudouridine(55) in tRNA</text>
        <dbReference type="Rhea" id="RHEA:42532"/>
        <dbReference type="Rhea" id="RHEA-COMP:10101"/>
        <dbReference type="Rhea" id="RHEA-COMP:10102"/>
        <dbReference type="ChEBI" id="CHEBI:65314"/>
        <dbReference type="ChEBI" id="CHEBI:65315"/>
        <dbReference type="EC" id="5.4.99.25"/>
    </reaction>
</comment>
<dbReference type="Proteomes" id="UP001301140">
    <property type="component" value="Unassembled WGS sequence"/>
</dbReference>
<accession>A0AAP3V046</accession>
<feature type="active site" description="Nucleophile" evidence="5">
    <location>
        <position position="47"/>
    </location>
</feature>
<dbReference type="GO" id="GO:0031119">
    <property type="term" value="P:tRNA pseudouridine synthesis"/>
    <property type="evidence" value="ECO:0007669"/>
    <property type="project" value="UniProtKB-UniRule"/>
</dbReference>
<dbReference type="Gene3D" id="3.30.2350.10">
    <property type="entry name" value="Pseudouridine synthase"/>
    <property type="match status" value="1"/>
</dbReference>
<evidence type="ECO:0000313" key="9">
    <source>
        <dbReference type="Proteomes" id="UP001301140"/>
    </source>
</evidence>
<dbReference type="HAMAP" id="MF_01080">
    <property type="entry name" value="TruB_bact"/>
    <property type="match status" value="1"/>
</dbReference>
<dbReference type="InterPro" id="IPR002501">
    <property type="entry name" value="PsdUridine_synth_N"/>
</dbReference>
<dbReference type="GO" id="GO:0003723">
    <property type="term" value="F:RNA binding"/>
    <property type="evidence" value="ECO:0007669"/>
    <property type="project" value="InterPro"/>
</dbReference>
<dbReference type="GO" id="GO:0160148">
    <property type="term" value="F:tRNA pseudouridine(55) synthase activity"/>
    <property type="evidence" value="ECO:0007669"/>
    <property type="project" value="UniProtKB-EC"/>
</dbReference>
<comment type="function">
    <text evidence="5">Responsible for synthesis of pseudouridine from uracil-55 in the psi GC loop of transfer RNAs.</text>
</comment>
<dbReference type="GO" id="GO:1990481">
    <property type="term" value="P:mRNA pseudouridine synthesis"/>
    <property type="evidence" value="ECO:0007669"/>
    <property type="project" value="TreeGrafter"/>
</dbReference>
<gene>
    <name evidence="5 8" type="primary">truB</name>
    <name evidence="8" type="ORF">PZ740_03005</name>
</gene>
<evidence type="ECO:0000256" key="4">
    <source>
        <dbReference type="ARBA" id="ARBA00023235"/>
    </source>
</evidence>
<dbReference type="Pfam" id="PF01509">
    <property type="entry name" value="TruB_N"/>
    <property type="match status" value="1"/>
</dbReference>
<dbReference type="PANTHER" id="PTHR13767:SF2">
    <property type="entry name" value="PSEUDOURIDYLATE SYNTHASE TRUB1"/>
    <property type="match status" value="1"/>
</dbReference>
<protein>
    <recommendedName>
        <fullName evidence="5">tRNA pseudouridine synthase B</fullName>
        <ecNumber evidence="5">5.4.99.25</ecNumber>
    </recommendedName>
    <alternativeName>
        <fullName evidence="5">tRNA pseudouridine(55) synthase</fullName>
        <shortName evidence="5">Psi55 synthase</shortName>
    </alternativeName>
    <alternativeName>
        <fullName evidence="5">tRNA pseudouridylate synthase</fullName>
    </alternativeName>
    <alternativeName>
        <fullName evidence="5">tRNA-uridine isomerase</fullName>
    </alternativeName>
</protein>
<dbReference type="RefSeq" id="WP_327787767.1">
    <property type="nucleotide sequence ID" value="NZ_JARGEQ010000016.1"/>
</dbReference>
<evidence type="ECO:0000256" key="2">
    <source>
        <dbReference type="ARBA" id="ARBA00005642"/>
    </source>
</evidence>
<dbReference type="AlphaFoldDB" id="A0AAP3V046"/>
<reference evidence="8 9" key="1">
    <citation type="submission" date="2023-03" db="EMBL/GenBank/DDBJ databases">
        <title>YIM 152171 draft genome.</title>
        <authorList>
            <person name="Yang Z."/>
        </authorList>
    </citation>
    <scope>NUCLEOTIDE SEQUENCE [LARGE SCALE GENOMIC DNA]</scope>
    <source>
        <strain evidence="8 9">YIM 152171</strain>
    </source>
</reference>
<comment type="caution">
    <text evidence="8">The sequence shown here is derived from an EMBL/GenBank/DDBJ whole genome shotgun (WGS) entry which is preliminary data.</text>
</comment>
<comment type="similarity">
    <text evidence="2 5">Belongs to the pseudouridine synthase TruB family. Type 1 subfamily.</text>
</comment>
<dbReference type="EMBL" id="JARGEQ010000016">
    <property type="protein sequence ID" value="MDF1585350.1"/>
    <property type="molecule type" value="Genomic_DNA"/>
</dbReference>
<sequence length="314" mass="33628">MGRRSKGRPINGWLVVDKGVGITSTQVVNRVKWLTQAQKVGHGGTLDPLATGVLPIAMGEATKTVAYVMDARKGYRFTVRFGESRDTDDAEGEVLASSELRPSDEAIEAALAPFRGEIQQRPPIYAAVKIQGERAYDLARRGEKVELEPRPVRIDRLDFVRRVDADHAEFEMECGKGTYVRALARDLGEVLGCHAHVSKLRRTAVGGFTLEHAVSLNALEGVVQEDSLPQVLVSVATALAGIPALAVTEPQALRLRAGQPIRVSPGLFGGEQPSAGGTVLITQGGDVVAIGRFDDGEVSPLRVFNLKGGHAARA</sequence>
<evidence type="ECO:0000256" key="1">
    <source>
        <dbReference type="ARBA" id="ARBA00000385"/>
    </source>
</evidence>
<dbReference type="NCBIfam" id="TIGR00431">
    <property type="entry name" value="TruB"/>
    <property type="match status" value="1"/>
</dbReference>
<dbReference type="CDD" id="cd02573">
    <property type="entry name" value="PseudoU_synth_EcTruB"/>
    <property type="match status" value="1"/>
</dbReference>
<feature type="domain" description="Pseudouridine synthase II N-terminal" evidence="6">
    <location>
        <begin position="32"/>
        <end position="180"/>
    </location>
</feature>
<keyword evidence="4 5" id="KW-0413">Isomerase</keyword>
<evidence type="ECO:0000259" key="7">
    <source>
        <dbReference type="Pfam" id="PF16198"/>
    </source>
</evidence>
<proteinExistence type="inferred from homology"/>
<evidence type="ECO:0000259" key="6">
    <source>
        <dbReference type="Pfam" id="PF01509"/>
    </source>
</evidence>
<dbReference type="InterPro" id="IPR020103">
    <property type="entry name" value="PsdUridine_synth_cat_dom_sf"/>
</dbReference>
<dbReference type="PANTHER" id="PTHR13767">
    <property type="entry name" value="TRNA-PSEUDOURIDINE SYNTHASE"/>
    <property type="match status" value="1"/>
</dbReference>
<evidence type="ECO:0000256" key="3">
    <source>
        <dbReference type="ARBA" id="ARBA00022694"/>
    </source>
</evidence>
<feature type="domain" description="tRNA pseudouridylate synthase B C-terminal" evidence="7">
    <location>
        <begin position="181"/>
        <end position="239"/>
    </location>
</feature>
<dbReference type="EC" id="5.4.99.25" evidence="5"/>
<dbReference type="SUPFAM" id="SSF55120">
    <property type="entry name" value="Pseudouridine synthase"/>
    <property type="match status" value="1"/>
</dbReference>
<dbReference type="InterPro" id="IPR032819">
    <property type="entry name" value="TruB_C"/>
</dbReference>
<evidence type="ECO:0000313" key="8">
    <source>
        <dbReference type="EMBL" id="MDF1585350.1"/>
    </source>
</evidence>
<evidence type="ECO:0000256" key="5">
    <source>
        <dbReference type="HAMAP-Rule" id="MF_01080"/>
    </source>
</evidence>
<keyword evidence="3 5" id="KW-0819">tRNA processing</keyword>
<organism evidence="8 9">
    <name type="scientific">Marinimicrococcus flavescens</name>
    <dbReference type="NCBI Taxonomy" id="3031815"/>
    <lineage>
        <taxon>Bacteria</taxon>
        <taxon>Pseudomonadati</taxon>
        <taxon>Pseudomonadota</taxon>
        <taxon>Alphaproteobacteria</taxon>
        <taxon>Geminicoccales</taxon>
        <taxon>Geminicoccaceae</taxon>
        <taxon>Marinimicrococcus</taxon>
    </lineage>
</organism>
<keyword evidence="9" id="KW-1185">Reference proteome</keyword>
<name>A0AAP3V046_9PROT</name>
<dbReference type="InterPro" id="IPR014780">
    <property type="entry name" value="tRNA_psdUridine_synth_TruB"/>
</dbReference>
<dbReference type="Pfam" id="PF16198">
    <property type="entry name" value="TruB_C_2"/>
    <property type="match status" value="1"/>
</dbReference>